<dbReference type="EMBL" id="JASBWS010000017">
    <property type="protein sequence ID" value="KAJ9111810.1"/>
    <property type="molecule type" value="Genomic_DNA"/>
</dbReference>
<evidence type="ECO:0000313" key="1">
    <source>
        <dbReference type="EMBL" id="KAJ9111810.1"/>
    </source>
</evidence>
<proteinExistence type="predicted"/>
<accession>A0ACC2WKV2</accession>
<organism evidence="1 2">
    <name type="scientific">Naganishia adeliensis</name>
    <dbReference type="NCBI Taxonomy" id="92952"/>
    <lineage>
        <taxon>Eukaryota</taxon>
        <taxon>Fungi</taxon>
        <taxon>Dikarya</taxon>
        <taxon>Basidiomycota</taxon>
        <taxon>Agaricomycotina</taxon>
        <taxon>Tremellomycetes</taxon>
        <taxon>Filobasidiales</taxon>
        <taxon>Filobasidiaceae</taxon>
        <taxon>Naganishia</taxon>
    </lineage>
</organism>
<gene>
    <name evidence="1" type="ORF">QFC20_002397</name>
</gene>
<sequence>MALPTDAEFGNYGILADFELGFAPVRVTKFRSKKTGLQVVLGHHKAPITNAYFVVATEAFDDTGLPHTLEHLTFLGSKSYPYKGVLDNLASRTGANGTSAWTGVDHTAYTITCAGSEGLLQMLPIFLDHILHPTLTQAGFVTEVYHINGKGEEGGVVFAEMQGKEHTIERSLQRELNRELNPPGSAYRSVTGGLVNEIRKLDIERIREFHVKYYKPWNICLCVDGDVSVQKLLRVLNNVIDPMILDNMPSGVCPYPPLDWTRPFVETVSALGPVIEADRKRVIRFTEDDESPGEAIMGWKGPGTGDHLEKSALDILAAYLTKSEDSPLHRRLIGKGEPDCTSITFEIEGGATSSEIDAIVKGIPYDDNAEEGSRLHRIHLIVKAALRDLEFGEDEMTRMKVIIERQLQTLRKRAEDSVSDILISAVLEGKPSQAQDFVSPVLNNFHVLAPDFLYGNTDGSDLRASCRIEERYVTLLSWTSQQWKALVQRYLDKPAVTIIGEPSKQVAREAEEEHAAHLRDIKSRLAEEGLATKAEQLFEAERENQQDMPLSVYEDVPPVDISKVDWIPVQSASGESLERASPVDDNELLWNLKAEHVDLPYHIHYSHVSSNFITIRVIMSTGTIAPSLRPYVALYLESFFSLAVLRERELRNHKQVAADLAKITVSHEAKLSLQDSFEELLQIAMVIEPANYAVAISWLRDLLKSSVFESERINAVISKLVQSLPDCKRDATEMTTSLMNALVQDKTHSASAATGIWHRLSFIPALRDEMTNEPQSVLDKLSKIRDVVTDPANLRLSVAGNILALQRPQGDWADNFLELSPCKMNPLPEPGKMMTTLEVSPNQTRERKRGQRIRQRSTGVVDTANSEPAKLRRLFCMRQNRSSGHLAQRLIRVPADSQKGIRGAGLAYHTQVIVNEELGCLTFRVWSSPNAVKAIAATRDIAAGLARGDVILDENAVAVGKGALLFAYANKERNASEAALTVMVNEVYKGVPADYNAGSMASLTSVTVADVKKAMIKYFVPLFDPASSIAAITCAPGLTATIRGDLESAGYEVETWSLP</sequence>
<protein>
    <submittedName>
        <fullName evidence="1">Uncharacterized protein</fullName>
    </submittedName>
</protein>
<name>A0ACC2WKV2_9TREE</name>
<keyword evidence="2" id="KW-1185">Reference proteome</keyword>
<comment type="caution">
    <text evidence="1">The sequence shown here is derived from an EMBL/GenBank/DDBJ whole genome shotgun (WGS) entry which is preliminary data.</text>
</comment>
<reference evidence="1" key="1">
    <citation type="submission" date="2023-04" db="EMBL/GenBank/DDBJ databases">
        <title>Draft Genome sequencing of Naganishia species isolated from polar environments using Oxford Nanopore Technology.</title>
        <authorList>
            <person name="Leo P."/>
            <person name="Venkateswaran K."/>
        </authorList>
    </citation>
    <scope>NUCLEOTIDE SEQUENCE</scope>
    <source>
        <strain evidence="1">MNA-CCFEE 5262</strain>
    </source>
</reference>
<dbReference type="Proteomes" id="UP001230649">
    <property type="component" value="Unassembled WGS sequence"/>
</dbReference>
<evidence type="ECO:0000313" key="2">
    <source>
        <dbReference type="Proteomes" id="UP001230649"/>
    </source>
</evidence>